<comment type="caution">
    <text evidence="6">The sequence shown here is derived from an EMBL/GenBank/DDBJ whole genome shotgun (WGS) entry which is preliminary data.</text>
</comment>
<dbReference type="InterPro" id="IPR033140">
    <property type="entry name" value="Lipase_GDXG_put_SER_AS"/>
</dbReference>
<evidence type="ECO:0000256" key="1">
    <source>
        <dbReference type="ARBA" id="ARBA00010515"/>
    </source>
</evidence>
<reference evidence="5" key="4">
    <citation type="submission" date="2024-05" db="EMBL/GenBank/DDBJ databases">
        <authorList>
            <person name="Sun Q."/>
            <person name="Zhou Y."/>
        </authorList>
    </citation>
    <scope>NUCLEOTIDE SEQUENCE</scope>
    <source>
        <strain evidence="5">CGMCC 1.15644</strain>
    </source>
</reference>
<keyword evidence="8" id="KW-1185">Reference proteome</keyword>
<feature type="active site" evidence="3">
    <location>
        <position position="51"/>
    </location>
</feature>
<dbReference type="Proteomes" id="UP000295684">
    <property type="component" value="Unassembled WGS sequence"/>
</dbReference>
<evidence type="ECO:0000313" key="8">
    <source>
        <dbReference type="Proteomes" id="UP000622648"/>
    </source>
</evidence>
<dbReference type="InterPro" id="IPR050300">
    <property type="entry name" value="GDXG_lipolytic_enzyme"/>
</dbReference>
<keyword evidence="2 6" id="KW-0378">Hydrolase</keyword>
<dbReference type="InterPro" id="IPR029058">
    <property type="entry name" value="AB_hydrolase_fold"/>
</dbReference>
<reference evidence="6 7" key="3">
    <citation type="submission" date="2019-03" db="EMBL/GenBank/DDBJ databases">
        <title>Genomic Encyclopedia of Type Strains, Phase IV (KMG-IV): sequencing the most valuable type-strain genomes for metagenomic binning, comparative biology and taxonomic classification.</title>
        <authorList>
            <person name="Goeker M."/>
        </authorList>
    </citation>
    <scope>NUCLEOTIDE SEQUENCE [LARGE SCALE GENOMIC DNA]</scope>
    <source>
        <strain evidence="6 7">DSM 103236</strain>
    </source>
</reference>
<evidence type="ECO:0000259" key="4">
    <source>
        <dbReference type="Pfam" id="PF07859"/>
    </source>
</evidence>
<dbReference type="Proteomes" id="UP000622648">
    <property type="component" value="Unassembled WGS sequence"/>
</dbReference>
<comment type="similarity">
    <text evidence="1">Belongs to the 'GDXG' lipolytic enzyme family.</text>
</comment>
<organism evidence="6 7">
    <name type="scientific">Pedobacter psychrotolerans</name>
    <dbReference type="NCBI Taxonomy" id="1843235"/>
    <lineage>
        <taxon>Bacteria</taxon>
        <taxon>Pseudomonadati</taxon>
        <taxon>Bacteroidota</taxon>
        <taxon>Sphingobacteriia</taxon>
        <taxon>Sphingobacteriales</taxon>
        <taxon>Sphingobacteriaceae</taxon>
        <taxon>Pedobacter</taxon>
    </lineage>
</organism>
<dbReference type="SUPFAM" id="SSF53474">
    <property type="entry name" value="alpha/beta-Hydrolases"/>
    <property type="match status" value="1"/>
</dbReference>
<gene>
    <name evidence="6" type="ORF">EV200_107223</name>
    <name evidence="5" type="ORF">GCM10011413_02130</name>
</gene>
<dbReference type="Gene3D" id="3.40.50.1820">
    <property type="entry name" value="alpha/beta hydrolase"/>
    <property type="match status" value="1"/>
</dbReference>
<evidence type="ECO:0000256" key="2">
    <source>
        <dbReference type="ARBA" id="ARBA00022801"/>
    </source>
</evidence>
<dbReference type="Pfam" id="PF07859">
    <property type="entry name" value="Abhydrolase_3"/>
    <property type="match status" value="1"/>
</dbReference>
<name>A0A4R2H6C4_9SPHI</name>
<evidence type="ECO:0000313" key="5">
    <source>
        <dbReference type="EMBL" id="GGE39972.1"/>
    </source>
</evidence>
<feature type="domain" description="Alpha/beta hydrolase fold-3" evidence="4">
    <location>
        <begin position="2"/>
        <end position="175"/>
    </location>
</feature>
<dbReference type="AlphaFoldDB" id="A0A4R2H6C4"/>
<dbReference type="RefSeq" id="WP_165877967.1">
    <property type="nucleotide sequence ID" value="NZ_BMJO01000001.1"/>
</dbReference>
<reference evidence="5" key="1">
    <citation type="journal article" date="2014" name="Int. J. Syst. Evol. Microbiol.">
        <title>Complete genome of a new Firmicutes species belonging to the dominant human colonic microbiota ('Ruminococcus bicirculans') reveals two chromosomes and a selective capacity to utilize plant glucans.</title>
        <authorList>
            <consortium name="NISC Comparative Sequencing Program"/>
            <person name="Wegmann U."/>
            <person name="Louis P."/>
            <person name="Goesmann A."/>
            <person name="Henrissat B."/>
            <person name="Duncan S.H."/>
            <person name="Flint H.J."/>
        </authorList>
    </citation>
    <scope>NUCLEOTIDE SEQUENCE</scope>
    <source>
        <strain evidence="5">CGMCC 1.15644</strain>
    </source>
</reference>
<reference evidence="8" key="2">
    <citation type="journal article" date="2019" name="Int. J. Syst. Evol. Microbiol.">
        <title>The Global Catalogue of Microorganisms (GCM) 10K type strain sequencing project: providing services to taxonomists for standard genome sequencing and annotation.</title>
        <authorList>
            <consortium name="The Broad Institute Genomics Platform"/>
            <consortium name="The Broad Institute Genome Sequencing Center for Infectious Disease"/>
            <person name="Wu L."/>
            <person name="Ma J."/>
        </authorList>
    </citation>
    <scope>NUCLEOTIDE SEQUENCE [LARGE SCALE GENOMIC DNA]</scope>
    <source>
        <strain evidence="8">CGMCC 1.15644</strain>
    </source>
</reference>
<dbReference type="EMBL" id="SLWO01000007">
    <property type="protein sequence ID" value="TCO21627.1"/>
    <property type="molecule type" value="Genomic_DNA"/>
</dbReference>
<dbReference type="PROSITE" id="PS01174">
    <property type="entry name" value="LIPASE_GDXG_SER"/>
    <property type="match status" value="1"/>
</dbReference>
<evidence type="ECO:0000313" key="6">
    <source>
        <dbReference type="EMBL" id="TCO21627.1"/>
    </source>
</evidence>
<proteinExistence type="inferred from homology"/>
<evidence type="ECO:0000256" key="3">
    <source>
        <dbReference type="PROSITE-ProRule" id="PRU10038"/>
    </source>
</evidence>
<accession>A0A4R2H6C4</accession>
<protein>
    <submittedName>
        <fullName evidence="6">Alpha/beta hydrolase family protein</fullName>
    </submittedName>
</protein>
<dbReference type="EMBL" id="BMJO01000001">
    <property type="protein sequence ID" value="GGE39972.1"/>
    <property type="molecule type" value="Genomic_DNA"/>
</dbReference>
<dbReference type="GO" id="GO:0016787">
    <property type="term" value="F:hydrolase activity"/>
    <property type="evidence" value="ECO:0007669"/>
    <property type="project" value="UniProtKB-KW"/>
</dbReference>
<dbReference type="InterPro" id="IPR013094">
    <property type="entry name" value="AB_hydrolase_3"/>
</dbReference>
<evidence type="ECO:0000313" key="7">
    <source>
        <dbReference type="Proteomes" id="UP000295684"/>
    </source>
</evidence>
<dbReference type="PANTHER" id="PTHR48081:SF8">
    <property type="entry name" value="ALPHA_BETA HYDROLASE FOLD-3 DOMAIN-CONTAINING PROTEIN-RELATED"/>
    <property type="match status" value="1"/>
</dbReference>
<dbReference type="PANTHER" id="PTHR48081">
    <property type="entry name" value="AB HYDROLASE SUPERFAMILY PROTEIN C4A8.06C"/>
    <property type="match status" value="1"/>
</dbReference>
<sequence>MAVIIAVDYRLAPEHPFPAGLNDGIIALEWLFENAAAINVNPNKVSLAGDSAGGALVATLTGKFATKINCQLLIYPVTDCSLETGSWEMFKDGPLLDAKSGAQAWRWYLSNADDCFNPDAVPLLQTSFRGLPPTFIATAEYDPLRDEGIMYGEKLKQNGVSITELTYDGMIHGFFQMGGVIDQSAALMDDMVRFYTQHSV</sequence>